<comment type="caution">
    <text evidence="2">The sequence shown here is derived from an EMBL/GenBank/DDBJ whole genome shotgun (WGS) entry which is preliminary data.</text>
</comment>
<sequence>MERHESQNRYGFLRMPGRLPETKGLHLAGLSSPPLVGGDKGEGDHPHPTLPHQGGGGWTAKATSKAARMIHPGNIFRSGQIAGSHPGSPQERGATLWGVL</sequence>
<accession>A0A532V2G4</accession>
<dbReference type="AlphaFoldDB" id="A0A532V2G4"/>
<proteinExistence type="predicted"/>
<evidence type="ECO:0000313" key="2">
    <source>
        <dbReference type="EMBL" id="TKJ41322.1"/>
    </source>
</evidence>
<protein>
    <submittedName>
        <fullName evidence="2">Uncharacterized protein</fullName>
    </submittedName>
</protein>
<reference evidence="2 3" key="1">
    <citation type="submission" date="2017-06" db="EMBL/GenBank/DDBJ databases">
        <title>Novel microbial phyla capable of carbon fixation and sulfur reduction in deep-sea sediments.</title>
        <authorList>
            <person name="Huang J."/>
            <person name="Baker B."/>
            <person name="Wang Y."/>
        </authorList>
    </citation>
    <scope>NUCLEOTIDE SEQUENCE [LARGE SCALE GENOMIC DNA]</scope>
    <source>
        <strain evidence="2">B3_TA06</strain>
    </source>
</reference>
<organism evidence="2 3">
    <name type="scientific">candidate division TA06 bacterium B3_TA06</name>
    <dbReference type="NCBI Taxonomy" id="2012487"/>
    <lineage>
        <taxon>Bacteria</taxon>
        <taxon>Bacteria division TA06</taxon>
    </lineage>
</organism>
<evidence type="ECO:0000256" key="1">
    <source>
        <dbReference type="SAM" id="MobiDB-lite"/>
    </source>
</evidence>
<feature type="region of interest" description="Disordered" evidence="1">
    <location>
        <begin position="1"/>
        <end position="64"/>
    </location>
</feature>
<gene>
    <name evidence="2" type="ORF">CEE36_08380</name>
</gene>
<feature type="region of interest" description="Disordered" evidence="1">
    <location>
        <begin position="76"/>
        <end position="100"/>
    </location>
</feature>
<dbReference type="EMBL" id="NJBO01000014">
    <property type="protein sequence ID" value="TKJ41322.1"/>
    <property type="molecule type" value="Genomic_DNA"/>
</dbReference>
<name>A0A532V2G4_UNCT6</name>
<evidence type="ECO:0000313" key="3">
    <source>
        <dbReference type="Proteomes" id="UP000317778"/>
    </source>
</evidence>
<dbReference type="Proteomes" id="UP000317778">
    <property type="component" value="Unassembled WGS sequence"/>
</dbReference>